<dbReference type="EMBL" id="CGCX01004078">
    <property type="protein sequence ID" value="CFS25853.1"/>
    <property type="molecule type" value="Genomic_DNA"/>
</dbReference>
<name>A0A654U8J6_MYCTX</name>
<accession>A0A654U8J6</accession>
<organism evidence="1 2">
    <name type="scientific">Mycobacterium tuberculosis</name>
    <dbReference type="NCBI Taxonomy" id="1773"/>
    <lineage>
        <taxon>Bacteria</taxon>
        <taxon>Bacillati</taxon>
        <taxon>Actinomycetota</taxon>
        <taxon>Actinomycetes</taxon>
        <taxon>Mycobacteriales</taxon>
        <taxon>Mycobacteriaceae</taxon>
        <taxon>Mycobacterium</taxon>
        <taxon>Mycobacterium tuberculosis complex</taxon>
    </lineage>
</organism>
<dbReference type="Proteomes" id="UP000046680">
    <property type="component" value="Unassembled WGS sequence"/>
</dbReference>
<protein>
    <submittedName>
        <fullName evidence="1">Uncharacterized protein</fullName>
    </submittedName>
</protein>
<dbReference type="AlphaFoldDB" id="A0A654U8J6"/>
<sequence>MEDVHAPAIGNDQAGLAQLGQVVADGAIAEAERRR</sequence>
<evidence type="ECO:0000313" key="1">
    <source>
        <dbReference type="EMBL" id="CFS25853.1"/>
    </source>
</evidence>
<gene>
    <name evidence="1" type="ORF">ERS007657_04685</name>
</gene>
<evidence type="ECO:0000313" key="2">
    <source>
        <dbReference type="Proteomes" id="UP000046680"/>
    </source>
</evidence>
<proteinExistence type="predicted"/>
<reference evidence="1 2" key="1">
    <citation type="submission" date="2015-03" db="EMBL/GenBank/DDBJ databases">
        <authorList>
            <consortium name="Pathogen Informatics"/>
        </authorList>
    </citation>
    <scope>NUCLEOTIDE SEQUENCE [LARGE SCALE GENOMIC DNA]</scope>
    <source>
        <strain evidence="1 2">C09601061</strain>
    </source>
</reference>